<keyword evidence="6" id="KW-0067">ATP-binding</keyword>
<comment type="similarity">
    <text evidence="6">Belongs to the NAD kinase family.</text>
</comment>
<evidence type="ECO:0000256" key="6">
    <source>
        <dbReference type="HAMAP-Rule" id="MF_00361"/>
    </source>
</evidence>
<dbReference type="EMBL" id="BJMU01000005">
    <property type="protein sequence ID" value="GEB82848.1"/>
    <property type="molecule type" value="Genomic_DNA"/>
</dbReference>
<protein>
    <recommendedName>
        <fullName evidence="6">NAD kinase</fullName>
        <ecNumber evidence="6">2.7.1.23</ecNumber>
    </recommendedName>
    <alternativeName>
        <fullName evidence="6">ATP-dependent NAD kinase</fullName>
    </alternativeName>
</protein>
<keyword evidence="2 6" id="KW-0418">Kinase</keyword>
<dbReference type="PANTHER" id="PTHR20275:SF0">
    <property type="entry name" value="NAD KINASE"/>
    <property type="match status" value="1"/>
</dbReference>
<evidence type="ECO:0000256" key="5">
    <source>
        <dbReference type="ARBA" id="ARBA00047925"/>
    </source>
</evidence>
<evidence type="ECO:0000256" key="4">
    <source>
        <dbReference type="ARBA" id="ARBA00023027"/>
    </source>
</evidence>
<dbReference type="AlphaFoldDB" id="A0A4Y3TM35"/>
<dbReference type="Pfam" id="PF20143">
    <property type="entry name" value="NAD_kinase_C"/>
    <property type="match status" value="1"/>
</dbReference>
<feature type="binding site" evidence="6">
    <location>
        <position position="203"/>
    </location>
    <ligand>
        <name>NAD(+)</name>
        <dbReference type="ChEBI" id="CHEBI:57540"/>
    </ligand>
</feature>
<evidence type="ECO:0000256" key="3">
    <source>
        <dbReference type="ARBA" id="ARBA00022857"/>
    </source>
</evidence>
<keyword evidence="6" id="KW-0547">Nucleotide-binding</keyword>
<dbReference type="InterPro" id="IPR002504">
    <property type="entry name" value="NADK"/>
</dbReference>
<accession>A0A4Y3TM35</accession>
<dbReference type="GO" id="GO:0051287">
    <property type="term" value="F:NAD binding"/>
    <property type="evidence" value="ECO:0007669"/>
    <property type="project" value="UniProtKB-ARBA"/>
</dbReference>
<dbReference type="GO" id="GO:0019674">
    <property type="term" value="P:NAD+ metabolic process"/>
    <property type="evidence" value="ECO:0007669"/>
    <property type="project" value="InterPro"/>
</dbReference>
<dbReference type="NCBIfam" id="NF003406">
    <property type="entry name" value="PRK04761.1"/>
    <property type="match status" value="1"/>
</dbReference>
<comment type="subcellular location">
    <subcellularLocation>
        <location evidence="6">Cytoplasm</location>
    </subcellularLocation>
</comment>
<keyword evidence="4 6" id="KW-0520">NAD</keyword>
<evidence type="ECO:0000313" key="7">
    <source>
        <dbReference type="EMBL" id="GEB82848.1"/>
    </source>
</evidence>
<dbReference type="GO" id="GO:0046872">
    <property type="term" value="F:metal ion binding"/>
    <property type="evidence" value="ECO:0007669"/>
    <property type="project" value="UniProtKB-UniRule"/>
</dbReference>
<keyword evidence="8" id="KW-1185">Reference proteome</keyword>
<comment type="caution">
    <text evidence="7">The sequence shown here is derived from an EMBL/GenBank/DDBJ whole genome shotgun (WGS) entry which is preliminary data.</text>
</comment>
<dbReference type="Pfam" id="PF01513">
    <property type="entry name" value="NAD_kinase"/>
    <property type="match status" value="1"/>
</dbReference>
<feature type="binding site" evidence="6">
    <location>
        <begin position="93"/>
        <end position="94"/>
    </location>
    <ligand>
        <name>NAD(+)</name>
        <dbReference type="ChEBI" id="CHEBI:57540"/>
    </ligand>
</feature>
<dbReference type="Gene3D" id="3.40.50.10330">
    <property type="entry name" value="Probable inorganic polyphosphate/atp-NAD kinase, domain 1"/>
    <property type="match status" value="1"/>
</dbReference>
<comment type="function">
    <text evidence="6">Involved in the regulation of the intracellular balance of NAD and NADP, and is a key enzyme in the biosynthesis of NADP. Catalyzes specifically the phosphorylation on 2'-hydroxyl of the adenosine moiety of NAD to yield NADP.</text>
</comment>
<keyword evidence="1 6" id="KW-0808">Transferase</keyword>
<reference evidence="7 8" key="1">
    <citation type="submission" date="2019-06" db="EMBL/GenBank/DDBJ databases">
        <title>Whole genome shotgun sequence of Acetobacter orleanensis NBRC 13752.</title>
        <authorList>
            <person name="Hosoyama A."/>
            <person name="Uohara A."/>
            <person name="Ohji S."/>
            <person name="Ichikawa N."/>
        </authorList>
    </citation>
    <scope>NUCLEOTIDE SEQUENCE [LARGE SCALE GENOMIC DNA]</scope>
    <source>
        <strain evidence="7 8">NBRC 13752</strain>
    </source>
</reference>
<feature type="binding site" evidence="6">
    <location>
        <begin position="165"/>
        <end position="166"/>
    </location>
    <ligand>
        <name>NAD(+)</name>
        <dbReference type="ChEBI" id="CHEBI:57540"/>
    </ligand>
</feature>
<dbReference type="InterPro" id="IPR017438">
    <property type="entry name" value="ATP-NAD_kinase_N"/>
</dbReference>
<comment type="catalytic activity">
    <reaction evidence="5 6">
        <text>NAD(+) + ATP = ADP + NADP(+) + H(+)</text>
        <dbReference type="Rhea" id="RHEA:18629"/>
        <dbReference type="ChEBI" id="CHEBI:15378"/>
        <dbReference type="ChEBI" id="CHEBI:30616"/>
        <dbReference type="ChEBI" id="CHEBI:57540"/>
        <dbReference type="ChEBI" id="CHEBI:58349"/>
        <dbReference type="ChEBI" id="CHEBI:456216"/>
        <dbReference type="EC" id="2.7.1.23"/>
    </reaction>
</comment>
<dbReference type="GO" id="GO:0005524">
    <property type="term" value="F:ATP binding"/>
    <property type="evidence" value="ECO:0007669"/>
    <property type="project" value="UniProtKB-KW"/>
</dbReference>
<evidence type="ECO:0000313" key="8">
    <source>
        <dbReference type="Proteomes" id="UP000317617"/>
    </source>
</evidence>
<evidence type="ECO:0000256" key="1">
    <source>
        <dbReference type="ARBA" id="ARBA00022679"/>
    </source>
</evidence>
<dbReference type="HAMAP" id="MF_00361">
    <property type="entry name" value="NAD_kinase"/>
    <property type="match status" value="1"/>
</dbReference>
<gene>
    <name evidence="6 7" type="primary">nadK</name>
    <name evidence="7" type="ORF">AOR01nite_13250</name>
</gene>
<dbReference type="GO" id="GO:0003951">
    <property type="term" value="F:NAD+ kinase activity"/>
    <property type="evidence" value="ECO:0007669"/>
    <property type="project" value="UniProtKB-UniRule"/>
</dbReference>
<proteinExistence type="inferred from homology"/>
<dbReference type="PANTHER" id="PTHR20275">
    <property type="entry name" value="NAD KINASE"/>
    <property type="match status" value="1"/>
</dbReference>
<name>A0A4Y3TM35_9PROT</name>
<sequence length="306" mass="33177">MPPAHPFFPLPARHGVPAMTSSPLQPATLPPVLPPTVPALTPTTAPVLPHVPERIAFMAAPTDTARHEFDRLVHQYGNCHPGEAEVVVCLGGDGFMLETLRVVLEQHLSVPVYGMNCGSVGFLMNPMLEDNLPQRLTTTQAATLHPLRMTARTMQGNTHEALALNDVFLFRQTRQAAKIRVDVDGMVRMPELICDGALLATPAGSTAYNLSAHGPIVPLSGNLLPLTPICPFRPRRWRGALLPSTARVGFTILEAEKRPVAAVADSIEIRDVISVQIHEDRDLAVTVLFDPGQTLSERITAEQFSA</sequence>
<dbReference type="InterPro" id="IPR016064">
    <property type="entry name" value="NAD/diacylglycerol_kinase_sf"/>
</dbReference>
<feature type="binding site" evidence="6">
    <location>
        <position position="195"/>
    </location>
    <ligand>
        <name>NAD(+)</name>
        <dbReference type="ChEBI" id="CHEBI:57540"/>
    </ligand>
</feature>
<dbReference type="Gene3D" id="2.60.200.30">
    <property type="entry name" value="Probable inorganic polyphosphate/atp-NAD kinase, domain 2"/>
    <property type="match status" value="1"/>
</dbReference>
<comment type="cofactor">
    <cofactor evidence="6">
        <name>a divalent metal cation</name>
        <dbReference type="ChEBI" id="CHEBI:60240"/>
    </cofactor>
</comment>
<feature type="binding site" evidence="6">
    <location>
        <begin position="206"/>
        <end position="211"/>
    </location>
    <ligand>
        <name>NAD(+)</name>
        <dbReference type="ChEBI" id="CHEBI:57540"/>
    </ligand>
</feature>
<organism evidence="7 8">
    <name type="scientific">Acetobacter orleanensis</name>
    <dbReference type="NCBI Taxonomy" id="104099"/>
    <lineage>
        <taxon>Bacteria</taxon>
        <taxon>Pseudomonadati</taxon>
        <taxon>Pseudomonadota</taxon>
        <taxon>Alphaproteobacteria</taxon>
        <taxon>Acetobacterales</taxon>
        <taxon>Acetobacteraceae</taxon>
        <taxon>Acetobacter</taxon>
    </lineage>
</organism>
<dbReference type="GO" id="GO:0005737">
    <property type="term" value="C:cytoplasm"/>
    <property type="evidence" value="ECO:0007669"/>
    <property type="project" value="UniProtKB-SubCell"/>
</dbReference>
<evidence type="ECO:0000256" key="2">
    <source>
        <dbReference type="ARBA" id="ARBA00022777"/>
    </source>
</evidence>
<dbReference type="GO" id="GO:0006741">
    <property type="term" value="P:NADP+ biosynthetic process"/>
    <property type="evidence" value="ECO:0007669"/>
    <property type="project" value="UniProtKB-UniRule"/>
</dbReference>
<keyword evidence="3 6" id="KW-0521">NADP</keyword>
<dbReference type="EC" id="2.7.1.23" evidence="6"/>
<dbReference type="Proteomes" id="UP000317617">
    <property type="component" value="Unassembled WGS sequence"/>
</dbReference>
<dbReference type="STRING" id="104099.AD949_10895"/>
<comment type="caution">
    <text evidence="6">Lacks conserved residue(s) required for the propagation of feature annotation.</text>
</comment>
<keyword evidence="6" id="KW-0963">Cytoplasm</keyword>
<dbReference type="SUPFAM" id="SSF111331">
    <property type="entry name" value="NAD kinase/diacylglycerol kinase-like"/>
    <property type="match status" value="1"/>
</dbReference>
<feature type="active site" description="Proton acceptor" evidence="6">
    <location>
        <position position="93"/>
    </location>
</feature>
<dbReference type="InterPro" id="IPR017437">
    <property type="entry name" value="ATP-NAD_kinase_PpnK-typ_C"/>
</dbReference>
<dbReference type="RefSeq" id="WP_257007527.1">
    <property type="nucleotide sequence ID" value="NZ_BJMU01000005.1"/>
</dbReference>